<dbReference type="InterPro" id="IPR043135">
    <property type="entry name" value="Fur_C"/>
</dbReference>
<dbReference type="PANTHER" id="PTHR33202">
    <property type="entry name" value="ZINC UPTAKE REGULATION PROTEIN"/>
    <property type="match status" value="1"/>
</dbReference>
<proteinExistence type="inferred from homology"/>
<feature type="binding site" evidence="8">
    <location>
        <position position="126"/>
    </location>
    <ligand>
        <name>Fe cation</name>
        <dbReference type="ChEBI" id="CHEBI:24875"/>
    </ligand>
</feature>
<dbReference type="GO" id="GO:0000976">
    <property type="term" value="F:transcription cis-regulatory region binding"/>
    <property type="evidence" value="ECO:0007669"/>
    <property type="project" value="TreeGrafter"/>
</dbReference>
<keyword evidence="3 7" id="KW-0862">Zinc</keyword>
<evidence type="ECO:0000256" key="7">
    <source>
        <dbReference type="PIRSR" id="PIRSR602481-1"/>
    </source>
</evidence>
<evidence type="ECO:0000256" key="2">
    <source>
        <dbReference type="ARBA" id="ARBA00022491"/>
    </source>
</evidence>
<name>A0A2H0U8S0_9BACT</name>
<dbReference type="Gene3D" id="3.30.1490.190">
    <property type="match status" value="1"/>
</dbReference>
<evidence type="ECO:0000256" key="8">
    <source>
        <dbReference type="PIRSR" id="PIRSR602481-2"/>
    </source>
</evidence>
<feature type="binding site" evidence="8">
    <location>
        <position position="107"/>
    </location>
    <ligand>
        <name>Fe cation</name>
        <dbReference type="ChEBI" id="CHEBI:24875"/>
    </ligand>
</feature>
<keyword evidence="5" id="KW-0238">DNA-binding</keyword>
<dbReference type="EMBL" id="PFBM01000005">
    <property type="protein sequence ID" value="PIR82770.1"/>
    <property type="molecule type" value="Genomic_DNA"/>
</dbReference>
<dbReference type="Pfam" id="PF01475">
    <property type="entry name" value="FUR"/>
    <property type="match status" value="1"/>
</dbReference>
<dbReference type="InterPro" id="IPR002481">
    <property type="entry name" value="FUR"/>
</dbReference>
<comment type="caution">
    <text evidence="9">The sequence shown here is derived from an EMBL/GenBank/DDBJ whole genome shotgun (WGS) entry which is preliminary data.</text>
</comment>
<evidence type="ECO:0000313" key="10">
    <source>
        <dbReference type="Proteomes" id="UP000231379"/>
    </source>
</evidence>
<evidence type="ECO:0000256" key="6">
    <source>
        <dbReference type="ARBA" id="ARBA00023163"/>
    </source>
</evidence>
<dbReference type="Gene3D" id="1.10.10.10">
    <property type="entry name" value="Winged helix-like DNA-binding domain superfamily/Winged helix DNA-binding domain"/>
    <property type="match status" value="1"/>
</dbReference>
<evidence type="ECO:0000256" key="1">
    <source>
        <dbReference type="ARBA" id="ARBA00007957"/>
    </source>
</evidence>
<evidence type="ECO:0000256" key="5">
    <source>
        <dbReference type="ARBA" id="ARBA00023125"/>
    </source>
</evidence>
<comment type="similarity">
    <text evidence="1">Belongs to the Fur family.</text>
</comment>
<feature type="binding site" evidence="8">
    <location>
        <position position="86"/>
    </location>
    <ligand>
        <name>Fe cation</name>
        <dbReference type="ChEBI" id="CHEBI:24875"/>
    </ligand>
</feature>
<dbReference type="AlphaFoldDB" id="A0A2H0U8S0"/>
<keyword evidence="7" id="KW-0479">Metal-binding</keyword>
<evidence type="ECO:0000256" key="3">
    <source>
        <dbReference type="ARBA" id="ARBA00022833"/>
    </source>
</evidence>
<organism evidence="9 10">
    <name type="scientific">Candidatus Kaiserbacteria bacterium CG10_big_fil_rev_8_21_14_0_10_59_10</name>
    <dbReference type="NCBI Taxonomy" id="1974612"/>
    <lineage>
        <taxon>Bacteria</taxon>
        <taxon>Candidatus Kaiseribacteriota</taxon>
    </lineage>
</organism>
<dbReference type="CDD" id="cd07153">
    <property type="entry name" value="Fur_like"/>
    <property type="match status" value="1"/>
</dbReference>
<feature type="binding site" evidence="7">
    <location>
        <position position="95"/>
    </location>
    <ligand>
        <name>Zn(2+)</name>
        <dbReference type="ChEBI" id="CHEBI:29105"/>
    </ligand>
</feature>
<dbReference type="GO" id="GO:1900376">
    <property type="term" value="P:regulation of secondary metabolite biosynthetic process"/>
    <property type="evidence" value="ECO:0007669"/>
    <property type="project" value="TreeGrafter"/>
</dbReference>
<evidence type="ECO:0000256" key="4">
    <source>
        <dbReference type="ARBA" id="ARBA00023015"/>
    </source>
</evidence>
<dbReference type="Proteomes" id="UP000231379">
    <property type="component" value="Unassembled WGS sequence"/>
</dbReference>
<dbReference type="SUPFAM" id="SSF46785">
    <property type="entry name" value="Winged helix' DNA-binding domain"/>
    <property type="match status" value="1"/>
</dbReference>
<gene>
    <name evidence="9" type="ORF">COU20_00365</name>
</gene>
<keyword evidence="8" id="KW-0408">Iron</keyword>
<comment type="cofactor">
    <cofactor evidence="7">
        <name>Zn(2+)</name>
        <dbReference type="ChEBI" id="CHEBI:29105"/>
    </cofactor>
    <text evidence="7">Binds 1 zinc ion per subunit.</text>
</comment>
<dbReference type="GO" id="GO:0008270">
    <property type="term" value="F:zinc ion binding"/>
    <property type="evidence" value="ECO:0007669"/>
    <property type="project" value="TreeGrafter"/>
</dbReference>
<keyword evidence="4" id="KW-0805">Transcription regulation</keyword>
<evidence type="ECO:0008006" key="11">
    <source>
        <dbReference type="Google" id="ProtNLM"/>
    </source>
</evidence>
<sequence length="144" mass="15485">MAPARDSSSLLREAGLRATAARVALLNALCATHKPLKAAELRRSAGRGMDLVTVYRAMDALEKAGLAKRIGVDRTSASWEFAHRAHHHHLVCRGCGELEDVGECAVEGLEKRVLGKSKRFASVSDHSLEFFGTCRDCASAARAA</sequence>
<protein>
    <recommendedName>
        <fullName evidence="11">Transcriptional repressor</fullName>
    </recommendedName>
</protein>
<keyword evidence="2" id="KW-0678">Repressor</keyword>
<dbReference type="PANTHER" id="PTHR33202:SF22">
    <property type="entry name" value="HYDROGEN PEROXIDE SENSITIVE REPRESSOR"/>
    <property type="match status" value="1"/>
</dbReference>
<comment type="cofactor">
    <cofactor evidence="8">
        <name>Mn(2+)</name>
        <dbReference type="ChEBI" id="CHEBI:29035"/>
    </cofactor>
    <cofactor evidence="8">
        <name>Fe(2+)</name>
        <dbReference type="ChEBI" id="CHEBI:29033"/>
    </cofactor>
    <text evidence="8">Binds 1 Mn(2+) or Fe(2+) ion per subunit.</text>
</comment>
<feature type="binding site" evidence="7">
    <location>
        <position position="92"/>
    </location>
    <ligand>
        <name>Zn(2+)</name>
        <dbReference type="ChEBI" id="CHEBI:29105"/>
    </ligand>
</feature>
<feature type="binding site" evidence="7">
    <location>
        <position position="137"/>
    </location>
    <ligand>
        <name>Zn(2+)</name>
        <dbReference type="ChEBI" id="CHEBI:29105"/>
    </ligand>
</feature>
<feature type="binding site" evidence="7">
    <location>
        <position position="134"/>
    </location>
    <ligand>
        <name>Zn(2+)</name>
        <dbReference type="ChEBI" id="CHEBI:29105"/>
    </ligand>
</feature>
<keyword evidence="6" id="KW-0804">Transcription</keyword>
<reference evidence="10" key="1">
    <citation type="submission" date="2017-09" db="EMBL/GenBank/DDBJ databases">
        <title>Depth-based differentiation of microbial function through sediment-hosted aquifers and enrichment of novel symbionts in the deep terrestrial subsurface.</title>
        <authorList>
            <person name="Probst A.J."/>
            <person name="Ladd B."/>
            <person name="Jarett J.K."/>
            <person name="Geller-Mcgrath D.E."/>
            <person name="Sieber C.M.K."/>
            <person name="Emerson J.B."/>
            <person name="Anantharaman K."/>
            <person name="Thomas B.C."/>
            <person name="Malmstrom R."/>
            <person name="Stieglmeier M."/>
            <person name="Klingl A."/>
            <person name="Woyke T."/>
            <person name="Ryan C.M."/>
            <person name="Banfield J.F."/>
        </authorList>
    </citation>
    <scope>NUCLEOTIDE SEQUENCE [LARGE SCALE GENOMIC DNA]</scope>
</reference>
<dbReference type="GO" id="GO:0045892">
    <property type="term" value="P:negative regulation of DNA-templated transcription"/>
    <property type="evidence" value="ECO:0007669"/>
    <property type="project" value="TreeGrafter"/>
</dbReference>
<dbReference type="GO" id="GO:0003700">
    <property type="term" value="F:DNA-binding transcription factor activity"/>
    <property type="evidence" value="ECO:0007669"/>
    <property type="project" value="InterPro"/>
</dbReference>
<dbReference type="InterPro" id="IPR036390">
    <property type="entry name" value="WH_DNA-bd_sf"/>
</dbReference>
<dbReference type="InterPro" id="IPR036388">
    <property type="entry name" value="WH-like_DNA-bd_sf"/>
</dbReference>
<evidence type="ECO:0000313" key="9">
    <source>
        <dbReference type="EMBL" id="PIR82770.1"/>
    </source>
</evidence>
<accession>A0A2H0U8S0</accession>